<evidence type="ECO:0000256" key="4">
    <source>
        <dbReference type="ARBA" id="ARBA00023163"/>
    </source>
</evidence>
<keyword evidence="8" id="KW-1185">Reference proteome</keyword>
<dbReference type="PANTHER" id="PTHR31221:SF193">
    <property type="entry name" value="WRKY TRANSCRIPTION FACTOR PROTEIN 1-RELATED"/>
    <property type="match status" value="1"/>
</dbReference>
<dbReference type="SMART" id="SM00774">
    <property type="entry name" value="WRKY"/>
    <property type="match status" value="1"/>
</dbReference>
<dbReference type="GO" id="GO:0003700">
    <property type="term" value="F:DNA-binding transcription factor activity"/>
    <property type="evidence" value="ECO:0007669"/>
    <property type="project" value="InterPro"/>
</dbReference>
<dbReference type="AlphaFoldDB" id="A0A8X8ZQM0"/>
<dbReference type="GO" id="GO:0043565">
    <property type="term" value="F:sequence-specific DNA binding"/>
    <property type="evidence" value="ECO:0007669"/>
    <property type="project" value="InterPro"/>
</dbReference>
<proteinExistence type="predicted"/>
<evidence type="ECO:0000256" key="1">
    <source>
        <dbReference type="ARBA" id="ARBA00004123"/>
    </source>
</evidence>
<dbReference type="Gene3D" id="2.20.25.80">
    <property type="entry name" value="WRKY domain"/>
    <property type="match status" value="2"/>
</dbReference>
<evidence type="ECO:0000313" key="7">
    <source>
        <dbReference type="EMBL" id="KAG6414377.1"/>
    </source>
</evidence>
<dbReference type="Pfam" id="PF03106">
    <property type="entry name" value="WRKY"/>
    <property type="match status" value="2"/>
</dbReference>
<reference evidence="7" key="1">
    <citation type="submission" date="2018-01" db="EMBL/GenBank/DDBJ databases">
        <authorList>
            <person name="Mao J.F."/>
        </authorList>
    </citation>
    <scope>NUCLEOTIDE SEQUENCE</scope>
    <source>
        <strain evidence="7">Huo1</strain>
        <tissue evidence="7">Leaf</tissue>
    </source>
</reference>
<keyword evidence="4" id="KW-0804">Transcription</keyword>
<comment type="caution">
    <text evidence="7">The sequence shown here is derived from an EMBL/GenBank/DDBJ whole genome shotgun (WGS) entry which is preliminary data.</text>
</comment>
<comment type="subcellular location">
    <subcellularLocation>
        <location evidence="1">Nucleus</location>
    </subcellularLocation>
</comment>
<dbReference type="InterPro" id="IPR036576">
    <property type="entry name" value="WRKY_dom_sf"/>
</dbReference>
<evidence type="ECO:0000259" key="6">
    <source>
        <dbReference type="PROSITE" id="PS50811"/>
    </source>
</evidence>
<dbReference type="SUPFAM" id="SSF118290">
    <property type="entry name" value="WRKY DNA-binding domain"/>
    <property type="match status" value="2"/>
</dbReference>
<dbReference type="PROSITE" id="PS50811">
    <property type="entry name" value="WRKY"/>
    <property type="match status" value="1"/>
</dbReference>
<protein>
    <recommendedName>
        <fullName evidence="6">WRKY domain-containing protein</fullName>
    </recommendedName>
</protein>
<accession>A0A8X8ZQM0</accession>
<keyword evidence="3" id="KW-0238">DNA-binding</keyword>
<sequence>MVLMSHRLLNPSVNHELLFRLSEVDILDDGYRWRKYGQKVVRGNPNPRQSMEQSLCKKCIIKDVLQKDIKQPQELYVTAKGRREAETVEYQRSIVPEIISVAAGAVASGRTTTYELSQTVVVAVVEGWSAAENAANGNSSSGFVDAIAAKGNELETTADFAAVCRSYYKCTNAGCPVRKHVERSSHDPKAVITTYEGKHNHDVPVARNSSHELTGTTGYAGTSKMKAHDSSSSISLDLGVGIGRAGEHNREEGLDGEGGRRQNNPIYEIVNGGLNLYGYREAHNFEMPPVNASNQCQQNTYGALKSWPNIINVYYQK</sequence>
<reference evidence="7" key="2">
    <citation type="submission" date="2020-08" db="EMBL/GenBank/DDBJ databases">
        <title>Plant Genome Project.</title>
        <authorList>
            <person name="Zhang R.-G."/>
        </authorList>
    </citation>
    <scope>NUCLEOTIDE SEQUENCE</scope>
    <source>
        <strain evidence="7">Huo1</strain>
        <tissue evidence="7">Leaf</tissue>
    </source>
</reference>
<dbReference type="PANTHER" id="PTHR31221">
    <property type="entry name" value="WRKY TRANSCRIPTION FACTOR PROTEIN 1-RELATED"/>
    <property type="match status" value="1"/>
</dbReference>
<evidence type="ECO:0000313" key="8">
    <source>
        <dbReference type="Proteomes" id="UP000298416"/>
    </source>
</evidence>
<organism evidence="7">
    <name type="scientific">Salvia splendens</name>
    <name type="common">Scarlet sage</name>
    <dbReference type="NCBI Taxonomy" id="180675"/>
    <lineage>
        <taxon>Eukaryota</taxon>
        <taxon>Viridiplantae</taxon>
        <taxon>Streptophyta</taxon>
        <taxon>Embryophyta</taxon>
        <taxon>Tracheophyta</taxon>
        <taxon>Spermatophyta</taxon>
        <taxon>Magnoliopsida</taxon>
        <taxon>eudicotyledons</taxon>
        <taxon>Gunneridae</taxon>
        <taxon>Pentapetalae</taxon>
        <taxon>asterids</taxon>
        <taxon>lamiids</taxon>
        <taxon>Lamiales</taxon>
        <taxon>Lamiaceae</taxon>
        <taxon>Nepetoideae</taxon>
        <taxon>Mentheae</taxon>
        <taxon>Salviinae</taxon>
        <taxon>Salvia</taxon>
        <taxon>Salvia subgen. Calosphace</taxon>
        <taxon>core Calosphace</taxon>
    </lineage>
</organism>
<dbReference type="InterPro" id="IPR003657">
    <property type="entry name" value="WRKY_dom"/>
</dbReference>
<dbReference type="GO" id="GO:0005634">
    <property type="term" value="C:nucleus"/>
    <property type="evidence" value="ECO:0007669"/>
    <property type="project" value="UniProtKB-SubCell"/>
</dbReference>
<dbReference type="EMBL" id="PNBA02000009">
    <property type="protein sequence ID" value="KAG6414377.1"/>
    <property type="molecule type" value="Genomic_DNA"/>
</dbReference>
<dbReference type="InterPro" id="IPR044810">
    <property type="entry name" value="WRKY_plant"/>
</dbReference>
<evidence type="ECO:0000256" key="2">
    <source>
        <dbReference type="ARBA" id="ARBA00023015"/>
    </source>
</evidence>
<dbReference type="Proteomes" id="UP000298416">
    <property type="component" value="Unassembled WGS sequence"/>
</dbReference>
<keyword evidence="2" id="KW-0805">Transcription regulation</keyword>
<keyword evidence="5" id="KW-0539">Nucleus</keyword>
<feature type="domain" description="WRKY" evidence="6">
    <location>
        <begin position="22"/>
        <end position="204"/>
    </location>
</feature>
<name>A0A8X8ZQM0_SALSN</name>
<gene>
    <name evidence="7" type="ORF">SASPL_127099</name>
</gene>
<evidence type="ECO:0000256" key="5">
    <source>
        <dbReference type="ARBA" id="ARBA00023242"/>
    </source>
</evidence>
<evidence type="ECO:0000256" key="3">
    <source>
        <dbReference type="ARBA" id="ARBA00023125"/>
    </source>
</evidence>